<reference evidence="3 4" key="1">
    <citation type="submission" date="2016-08" db="EMBL/GenBank/DDBJ databases">
        <title>Genomes of anaerobic fungi encode conserved fungal cellulosomes for biomass hydrolysis.</title>
        <authorList>
            <consortium name="DOE Joint Genome Institute"/>
            <person name="Haitjema C.H."/>
            <person name="Gilmore S.P."/>
            <person name="Henske J.K."/>
            <person name="Solomon K.V."/>
            <person name="De Groot R."/>
            <person name="Kuo A."/>
            <person name="Mondo S.J."/>
            <person name="Salamov A.A."/>
            <person name="Labutti K."/>
            <person name="Zhao Z."/>
            <person name="Chiniquy J."/>
            <person name="Barry K."/>
            <person name="Brewer H.M."/>
            <person name="Purvine S.O."/>
            <person name="Wright A.T."/>
            <person name="Boxma B."/>
            <person name="Van Alen T."/>
            <person name="Hackstein J.H."/>
            <person name="Baker S.E."/>
            <person name="Grigoriev I.V."/>
            <person name="O'Malley M.A."/>
        </authorList>
    </citation>
    <scope>NUCLEOTIDE SEQUENCE [LARGE SCALE GENOMIC DNA]</scope>
    <source>
        <strain evidence="4">finn</strain>
    </source>
</reference>
<dbReference type="PANTHER" id="PTHR31058:SF2">
    <property type="entry name" value="ZINC FINGER C4H2 DOMAIN-CONTAINING PROTEIN"/>
    <property type="match status" value="1"/>
</dbReference>
<dbReference type="OrthoDB" id="20865at2759"/>
<name>A0A1Y1V378_9FUNG</name>
<feature type="compositionally biased region" description="Low complexity" evidence="2">
    <location>
        <begin position="164"/>
        <end position="178"/>
    </location>
</feature>
<reference evidence="3 4" key="2">
    <citation type="submission" date="2016-08" db="EMBL/GenBank/DDBJ databases">
        <title>Pervasive Adenine N6-methylation of Active Genes in Fungi.</title>
        <authorList>
            <consortium name="DOE Joint Genome Institute"/>
            <person name="Mondo S.J."/>
            <person name="Dannebaum R.O."/>
            <person name="Kuo R.C."/>
            <person name="Labutti K."/>
            <person name="Haridas S."/>
            <person name="Kuo A."/>
            <person name="Salamov A."/>
            <person name="Ahrendt S.R."/>
            <person name="Lipzen A."/>
            <person name="Sullivan W."/>
            <person name="Andreopoulos W.B."/>
            <person name="Clum A."/>
            <person name="Lindquist E."/>
            <person name="Daum C."/>
            <person name="Ramamoorthy G.K."/>
            <person name="Gryganskyi A."/>
            <person name="Culley D."/>
            <person name="Magnuson J.K."/>
            <person name="James T.Y."/>
            <person name="O'Malley M.A."/>
            <person name="Stajich J.E."/>
            <person name="Spatafora J.W."/>
            <person name="Visel A."/>
            <person name="Grigoriev I.V."/>
        </authorList>
    </citation>
    <scope>NUCLEOTIDE SEQUENCE [LARGE SCALE GENOMIC DNA]</scope>
    <source>
        <strain evidence="4">finn</strain>
    </source>
</reference>
<dbReference type="Pfam" id="PF10146">
    <property type="entry name" value="zf-C4H2"/>
    <property type="match status" value="1"/>
</dbReference>
<keyword evidence="1" id="KW-0175">Coiled coil</keyword>
<evidence type="ECO:0000256" key="1">
    <source>
        <dbReference type="SAM" id="Coils"/>
    </source>
</evidence>
<organism evidence="3 4">
    <name type="scientific">Piromyces finnis</name>
    <dbReference type="NCBI Taxonomy" id="1754191"/>
    <lineage>
        <taxon>Eukaryota</taxon>
        <taxon>Fungi</taxon>
        <taxon>Fungi incertae sedis</taxon>
        <taxon>Chytridiomycota</taxon>
        <taxon>Chytridiomycota incertae sedis</taxon>
        <taxon>Neocallimastigomycetes</taxon>
        <taxon>Neocallimastigales</taxon>
        <taxon>Neocallimastigaceae</taxon>
        <taxon>Piromyces</taxon>
    </lineage>
</organism>
<evidence type="ECO:0000313" key="3">
    <source>
        <dbReference type="EMBL" id="ORX45368.1"/>
    </source>
</evidence>
<proteinExistence type="predicted"/>
<evidence type="ECO:0000256" key="2">
    <source>
        <dbReference type="SAM" id="MobiDB-lite"/>
    </source>
</evidence>
<dbReference type="PANTHER" id="PTHR31058">
    <property type="entry name" value="ZINC FINGER C4H2 DOMAIN-CONTAINING PROTEIN"/>
    <property type="match status" value="1"/>
</dbReference>
<keyword evidence="4" id="KW-1185">Reference proteome</keyword>
<feature type="coiled-coil region" evidence="1">
    <location>
        <begin position="60"/>
        <end position="122"/>
    </location>
</feature>
<dbReference type="InterPro" id="IPR018482">
    <property type="entry name" value="Znf-C4H2"/>
</dbReference>
<feature type="compositionally biased region" description="Basic residues" evidence="2">
    <location>
        <begin position="179"/>
        <end position="200"/>
    </location>
</feature>
<dbReference type="Proteomes" id="UP000193719">
    <property type="component" value="Unassembled WGS sequence"/>
</dbReference>
<comment type="caution">
    <text evidence="3">The sequence shown here is derived from an EMBL/GenBank/DDBJ whole genome shotgun (WGS) entry which is preliminary data.</text>
</comment>
<dbReference type="AlphaFoldDB" id="A0A1Y1V378"/>
<feature type="region of interest" description="Disordered" evidence="2">
    <location>
        <begin position="153"/>
        <end position="200"/>
    </location>
</feature>
<dbReference type="EMBL" id="MCFH01000040">
    <property type="protein sequence ID" value="ORX45368.1"/>
    <property type="molecule type" value="Genomic_DNA"/>
</dbReference>
<sequence length="200" mass="23424">MDNTTESSNETLDCYLEKLNELEVINKKTEELGRIKTSILEHSQKLEKDEAVFSEIISEKNKLLKEKDILRKMLIEIQNDIDDLAKSENELKETNEKTRYDLKSLREQYNPLKDTIDELREKQLLSRLPNLQEEIDKEMSIYLEKRRNRWLEAGLGNNDTYSESSMPDSPYSTPSPSTRVRRHSSNSVTGRKKTKKRKGT</sequence>
<accession>A0A1Y1V378</accession>
<evidence type="ECO:0000313" key="4">
    <source>
        <dbReference type="Proteomes" id="UP000193719"/>
    </source>
</evidence>
<dbReference type="GO" id="GO:0005634">
    <property type="term" value="C:nucleus"/>
    <property type="evidence" value="ECO:0007669"/>
    <property type="project" value="TreeGrafter"/>
</dbReference>
<gene>
    <name evidence="3" type="ORF">BCR36DRAFT_358300</name>
</gene>
<protein>
    <submittedName>
        <fullName evidence="3">Uncharacterized protein</fullName>
    </submittedName>
</protein>